<evidence type="ECO:0008006" key="5">
    <source>
        <dbReference type="Google" id="ProtNLM"/>
    </source>
</evidence>
<dbReference type="SUPFAM" id="SSF52266">
    <property type="entry name" value="SGNH hydrolase"/>
    <property type="match status" value="1"/>
</dbReference>
<proteinExistence type="inferred from homology"/>
<dbReference type="Pfam" id="PF00657">
    <property type="entry name" value="Lipase_GDSL"/>
    <property type="match status" value="1"/>
</dbReference>
<evidence type="ECO:0000256" key="1">
    <source>
        <dbReference type="ARBA" id="ARBA00008668"/>
    </source>
</evidence>
<keyword evidence="4" id="KW-1185">Reference proteome</keyword>
<dbReference type="KEGG" id="dcr:108195377"/>
<comment type="similarity">
    <text evidence="1">Belongs to the 'GDSL' lipolytic enzyme family.</text>
</comment>
<sequence>MATPAYSFRRCSTMLFLPYVLLFLSTTLTTTAIVQLPSNMSIPAVIVFGDSIGDQGNNNNLTTLIKCNFSPYGKDFKGKFATGRFTNSKTPPDLLAAELGIKELIPAYLDPNLHSKDLPTGVSFASGGTGYDPQTSILASVLGLSDQLKLFKDYIKRLEDSMEKKQAHYIISNSLYLVIAGTDDLANTYFSTGVGRVEYDIGAYTNLMVDSAFNFIKELVKLGARRIGVFSAPPVGCLPAQRTLAGGSLRVCAKDRNEASQLYNSKLSAKIDLFAKKHPHLRVAYVDIYHPLLDIIQHPRNYGIEVVDRGCCGTGDIEVAVLCNPTSPTCLNSSNHLFWDSYHPTEAGYMFLTRRILDENIYKIY</sequence>
<dbReference type="GO" id="GO:0005576">
    <property type="term" value="C:extracellular region"/>
    <property type="evidence" value="ECO:0007669"/>
    <property type="project" value="TreeGrafter"/>
</dbReference>
<dbReference type="InterPro" id="IPR035669">
    <property type="entry name" value="SGNH_plant_lipase-like"/>
</dbReference>
<name>A0AAF0XKU8_DAUCS</name>
<evidence type="ECO:0000256" key="2">
    <source>
        <dbReference type="SAM" id="SignalP"/>
    </source>
</evidence>
<dbReference type="CDD" id="cd01837">
    <property type="entry name" value="SGNH_plant_lipase_like"/>
    <property type="match status" value="1"/>
</dbReference>
<dbReference type="Gene3D" id="3.40.50.1110">
    <property type="entry name" value="SGNH hydrolase"/>
    <property type="match status" value="1"/>
</dbReference>
<dbReference type="InterPro" id="IPR050592">
    <property type="entry name" value="GDSL_lipolytic_enzyme"/>
</dbReference>
<dbReference type="AlphaFoldDB" id="A0AAF0XKU8"/>
<dbReference type="InterPro" id="IPR001087">
    <property type="entry name" value="GDSL"/>
</dbReference>
<feature type="signal peptide" evidence="2">
    <location>
        <begin position="1"/>
        <end position="32"/>
    </location>
</feature>
<dbReference type="EMBL" id="CP093349">
    <property type="protein sequence ID" value="WOH09986.1"/>
    <property type="molecule type" value="Genomic_DNA"/>
</dbReference>
<evidence type="ECO:0000313" key="3">
    <source>
        <dbReference type="EMBL" id="WOH09986.1"/>
    </source>
</evidence>
<gene>
    <name evidence="3" type="ORF">DCAR_0729447</name>
</gene>
<feature type="chain" id="PRO_5042281884" description="GDSL esterase/lipase EXL3" evidence="2">
    <location>
        <begin position="33"/>
        <end position="365"/>
    </location>
</feature>
<reference evidence="3" key="1">
    <citation type="journal article" date="2016" name="Nat. Genet.">
        <title>A high-quality carrot genome assembly provides new insights into carotenoid accumulation and asterid genome evolution.</title>
        <authorList>
            <person name="Iorizzo M."/>
            <person name="Ellison S."/>
            <person name="Senalik D."/>
            <person name="Zeng P."/>
            <person name="Satapoomin P."/>
            <person name="Huang J."/>
            <person name="Bowman M."/>
            <person name="Iovene M."/>
            <person name="Sanseverino W."/>
            <person name="Cavagnaro P."/>
            <person name="Yildiz M."/>
            <person name="Macko-Podgorni A."/>
            <person name="Moranska E."/>
            <person name="Grzebelus E."/>
            <person name="Grzebelus D."/>
            <person name="Ashrafi H."/>
            <person name="Zheng Z."/>
            <person name="Cheng S."/>
            <person name="Spooner D."/>
            <person name="Van Deynze A."/>
            <person name="Simon P."/>
        </authorList>
    </citation>
    <scope>NUCLEOTIDE SEQUENCE</scope>
    <source>
        <tissue evidence="3">Leaf</tissue>
    </source>
</reference>
<dbReference type="PANTHER" id="PTHR45642:SF95">
    <property type="entry name" value="GDSL-LIKE LIPASE_ACYLHYDROLASE FAMILY PROTEIN, EXPRESSED"/>
    <property type="match status" value="1"/>
</dbReference>
<accession>A0AAF0XKU8</accession>
<dbReference type="PANTHER" id="PTHR45642">
    <property type="entry name" value="GDSL ESTERASE/LIPASE EXL3"/>
    <property type="match status" value="1"/>
</dbReference>
<dbReference type="InterPro" id="IPR036514">
    <property type="entry name" value="SGNH_hydro_sf"/>
</dbReference>
<dbReference type="GO" id="GO:0016788">
    <property type="term" value="F:hydrolase activity, acting on ester bonds"/>
    <property type="evidence" value="ECO:0007669"/>
    <property type="project" value="InterPro"/>
</dbReference>
<keyword evidence="2" id="KW-0732">Signal</keyword>
<organism evidence="3 4">
    <name type="scientific">Daucus carota subsp. sativus</name>
    <name type="common">Carrot</name>
    <dbReference type="NCBI Taxonomy" id="79200"/>
    <lineage>
        <taxon>Eukaryota</taxon>
        <taxon>Viridiplantae</taxon>
        <taxon>Streptophyta</taxon>
        <taxon>Embryophyta</taxon>
        <taxon>Tracheophyta</taxon>
        <taxon>Spermatophyta</taxon>
        <taxon>Magnoliopsida</taxon>
        <taxon>eudicotyledons</taxon>
        <taxon>Gunneridae</taxon>
        <taxon>Pentapetalae</taxon>
        <taxon>asterids</taxon>
        <taxon>campanulids</taxon>
        <taxon>Apiales</taxon>
        <taxon>Apiaceae</taxon>
        <taxon>Apioideae</taxon>
        <taxon>Scandiceae</taxon>
        <taxon>Daucinae</taxon>
        <taxon>Daucus</taxon>
        <taxon>Daucus sect. Daucus</taxon>
    </lineage>
</organism>
<dbReference type="FunFam" id="3.40.50.1110:FF:000003">
    <property type="entry name" value="GDSL esterase/lipase APG"/>
    <property type="match status" value="1"/>
</dbReference>
<protein>
    <recommendedName>
        <fullName evidence="5">GDSL esterase/lipase EXL3</fullName>
    </recommendedName>
</protein>
<evidence type="ECO:0000313" key="4">
    <source>
        <dbReference type="Proteomes" id="UP000077755"/>
    </source>
</evidence>
<reference evidence="3" key="2">
    <citation type="submission" date="2022-03" db="EMBL/GenBank/DDBJ databases">
        <title>Draft title - Genomic analysis of global carrot germplasm unveils the trajectory of domestication and the origin of high carotenoid orange carrot.</title>
        <authorList>
            <person name="Iorizzo M."/>
            <person name="Ellison S."/>
            <person name="Senalik D."/>
            <person name="Macko-Podgorni A."/>
            <person name="Grzebelus D."/>
            <person name="Bostan H."/>
            <person name="Rolling W."/>
            <person name="Curaba J."/>
            <person name="Simon P."/>
        </authorList>
    </citation>
    <scope>NUCLEOTIDE SEQUENCE</scope>
    <source>
        <tissue evidence="3">Leaf</tissue>
    </source>
</reference>
<dbReference type="Proteomes" id="UP000077755">
    <property type="component" value="Chromosome 7"/>
</dbReference>